<dbReference type="AlphaFoldDB" id="A0A7X1I3Y4"/>
<dbReference type="OrthoDB" id="7203947at2"/>
<gene>
    <name evidence="1" type="ORF">H1R13_26410</name>
</gene>
<dbReference type="Pfam" id="PF02962">
    <property type="entry name" value="CHMI"/>
    <property type="match status" value="1"/>
</dbReference>
<comment type="caution">
    <text evidence="1">The sequence shown here is derived from an EMBL/GenBank/DDBJ whole genome shotgun (WGS) entry which is preliminary data.</text>
</comment>
<evidence type="ECO:0000313" key="2">
    <source>
        <dbReference type="Proteomes" id="UP000517694"/>
    </source>
</evidence>
<name>A0A7X1I3Y4_9ACTN</name>
<dbReference type="Gene3D" id="3.30.429.10">
    <property type="entry name" value="Macrophage Migration Inhibitory Factor"/>
    <property type="match status" value="1"/>
</dbReference>
<reference evidence="1 2" key="1">
    <citation type="submission" date="2020-08" db="EMBL/GenBank/DDBJ databases">
        <title>Whole-Genome Sequence of French Clinical Streptomyces mexicanus Strain Q0842.</title>
        <authorList>
            <person name="Boxberger M."/>
            <person name="La Scola B."/>
        </authorList>
    </citation>
    <scope>NUCLEOTIDE SEQUENCE [LARGE SCALE GENOMIC DNA]</scope>
    <source>
        <strain evidence="1 2">Marseille-Q0842</strain>
    </source>
</reference>
<keyword evidence="2" id="KW-1185">Reference proteome</keyword>
<dbReference type="EMBL" id="JACMHY010000012">
    <property type="protein sequence ID" value="MBC2868369.1"/>
    <property type="molecule type" value="Genomic_DNA"/>
</dbReference>
<dbReference type="InterPro" id="IPR004220">
    <property type="entry name" value="5-COMe_2-OHmuconate_Isoase"/>
</dbReference>
<dbReference type="GO" id="GO:0008704">
    <property type="term" value="F:5-carboxymethyl-2-hydroxymuconate delta-isomerase activity"/>
    <property type="evidence" value="ECO:0007669"/>
    <property type="project" value="InterPro"/>
</dbReference>
<sequence>MPHLTIDYSSQLADSFDRGALIKELHPLVLEETGSTGVCKTFFRPAEAHVGDETDEESVFVHVEIGLMPGRPDALKAHLSESVLALVTRHLPADRADRAFVSVEVRDLAEAYRLTPTARSPLHT</sequence>
<accession>A0A7X1I3Y4</accession>
<evidence type="ECO:0000313" key="1">
    <source>
        <dbReference type="EMBL" id="MBC2868369.1"/>
    </source>
</evidence>
<proteinExistence type="predicted"/>
<dbReference type="PANTHER" id="PTHR37950:SF1">
    <property type="entry name" value="4-HYDROXYPHENYLACETATE CATABOLISM PROTEIN"/>
    <property type="match status" value="1"/>
</dbReference>
<dbReference type="Proteomes" id="UP000517694">
    <property type="component" value="Unassembled WGS sequence"/>
</dbReference>
<organism evidence="1 2">
    <name type="scientific">Streptomyces mexicanus</name>
    <dbReference type="NCBI Taxonomy" id="178566"/>
    <lineage>
        <taxon>Bacteria</taxon>
        <taxon>Bacillati</taxon>
        <taxon>Actinomycetota</taxon>
        <taxon>Actinomycetes</taxon>
        <taxon>Kitasatosporales</taxon>
        <taxon>Streptomycetaceae</taxon>
        <taxon>Streptomyces</taxon>
    </lineage>
</organism>
<dbReference type="InterPro" id="IPR014347">
    <property type="entry name" value="Tautomerase/MIF_sf"/>
</dbReference>
<dbReference type="PANTHER" id="PTHR37950">
    <property type="entry name" value="4-HYDROXYPHENYLACETATE CATABOLISM PROTEIN"/>
    <property type="match status" value="1"/>
</dbReference>
<keyword evidence="1" id="KW-0413">Isomerase</keyword>
<protein>
    <submittedName>
        <fullName evidence="1">5-carboxymethyl-2-hydroxymuconate delta isomerase</fullName>
    </submittedName>
</protein>
<dbReference type="SUPFAM" id="SSF55331">
    <property type="entry name" value="Tautomerase/MIF"/>
    <property type="match status" value="1"/>
</dbReference>